<evidence type="ECO:0000313" key="7">
    <source>
        <dbReference type="EMBL" id="PWG01160.1"/>
    </source>
</evidence>
<sequence length="154" mass="16249">MNFDGIDPHWIWLIAAAVLGIAELLMPGVFLIWLAAAAAVTGFAALLLGMPLAFQFALFALLAIAAVYVGRRWYASNPVESSDPLLNDRAARLIGETVTVVTAIEGGHGRVRVGDGVWSARGPDAEVGTRVRVVGAEGTCLKVETLGIPQQPTN</sequence>
<dbReference type="InterPro" id="IPR002810">
    <property type="entry name" value="NfeD-like_C"/>
</dbReference>
<evidence type="ECO:0000256" key="5">
    <source>
        <dbReference type="SAM" id="Phobius"/>
    </source>
</evidence>
<accession>A0A2U2IYJ1</accession>
<dbReference type="Pfam" id="PF01957">
    <property type="entry name" value="NfeD"/>
    <property type="match status" value="1"/>
</dbReference>
<dbReference type="InterPro" id="IPR052165">
    <property type="entry name" value="Membrane_assoc_protease"/>
</dbReference>
<comment type="caution">
    <text evidence="7">The sequence shown here is derived from an EMBL/GenBank/DDBJ whole genome shotgun (WGS) entry which is preliminary data.</text>
</comment>
<dbReference type="OrthoDB" id="9810336at2"/>
<keyword evidence="8" id="KW-1185">Reference proteome</keyword>
<evidence type="ECO:0000256" key="2">
    <source>
        <dbReference type="ARBA" id="ARBA00022692"/>
    </source>
</evidence>
<feature type="transmembrane region" description="Helical" evidence="5">
    <location>
        <begin position="12"/>
        <end position="36"/>
    </location>
</feature>
<evidence type="ECO:0000256" key="1">
    <source>
        <dbReference type="ARBA" id="ARBA00004141"/>
    </source>
</evidence>
<dbReference type="EMBL" id="QFFF01000002">
    <property type="protein sequence ID" value="PWG01160.1"/>
    <property type="molecule type" value="Genomic_DNA"/>
</dbReference>
<keyword evidence="4 5" id="KW-0472">Membrane</keyword>
<dbReference type="Gene3D" id="2.40.50.140">
    <property type="entry name" value="Nucleic acid-binding proteins"/>
    <property type="match status" value="1"/>
</dbReference>
<dbReference type="PANTHER" id="PTHR33507">
    <property type="entry name" value="INNER MEMBRANE PROTEIN YBBJ"/>
    <property type="match status" value="1"/>
</dbReference>
<protein>
    <recommendedName>
        <fullName evidence="6">NfeD-like C-terminal domain-containing protein</fullName>
    </recommendedName>
</protein>
<feature type="transmembrane region" description="Helical" evidence="5">
    <location>
        <begin position="42"/>
        <end position="69"/>
    </location>
</feature>
<proteinExistence type="predicted"/>
<dbReference type="RefSeq" id="WP_109272222.1">
    <property type="nucleotide sequence ID" value="NZ_QFFF01000002.1"/>
</dbReference>
<evidence type="ECO:0000313" key="8">
    <source>
        <dbReference type="Proteomes" id="UP000245916"/>
    </source>
</evidence>
<dbReference type="InterPro" id="IPR012340">
    <property type="entry name" value="NA-bd_OB-fold"/>
</dbReference>
<dbReference type="AlphaFoldDB" id="A0A2U2IYJ1"/>
<evidence type="ECO:0000256" key="4">
    <source>
        <dbReference type="ARBA" id="ARBA00023136"/>
    </source>
</evidence>
<gene>
    <name evidence="7" type="ORF">DF286_13515</name>
</gene>
<keyword evidence="3 5" id="KW-1133">Transmembrane helix</keyword>
<evidence type="ECO:0000256" key="3">
    <source>
        <dbReference type="ARBA" id="ARBA00022989"/>
    </source>
</evidence>
<evidence type="ECO:0000259" key="6">
    <source>
        <dbReference type="Pfam" id="PF01957"/>
    </source>
</evidence>
<dbReference type="GO" id="GO:0005886">
    <property type="term" value="C:plasma membrane"/>
    <property type="evidence" value="ECO:0007669"/>
    <property type="project" value="TreeGrafter"/>
</dbReference>
<comment type="subcellular location">
    <subcellularLocation>
        <location evidence="1">Membrane</location>
        <topology evidence="1">Multi-pass membrane protein</topology>
    </subcellularLocation>
</comment>
<dbReference type="PANTHER" id="PTHR33507:SF3">
    <property type="entry name" value="INNER MEMBRANE PROTEIN YBBJ"/>
    <property type="match status" value="1"/>
</dbReference>
<name>A0A2U2IYJ1_9SPHN</name>
<organism evidence="7 8">
    <name type="scientific">Allosphingosinicella humi</name>
    <dbReference type="NCBI Taxonomy" id="2068657"/>
    <lineage>
        <taxon>Bacteria</taxon>
        <taxon>Pseudomonadati</taxon>
        <taxon>Pseudomonadota</taxon>
        <taxon>Alphaproteobacteria</taxon>
        <taxon>Sphingomonadales</taxon>
        <taxon>Sphingomonadaceae</taxon>
        <taxon>Allosphingosinicella</taxon>
    </lineage>
</organism>
<keyword evidence="2 5" id="KW-0812">Transmembrane</keyword>
<reference evidence="7 8" key="1">
    <citation type="submission" date="2018-05" db="EMBL/GenBank/DDBJ databases">
        <title>Genome of Sphingosinicella humi QZX222.</title>
        <authorList>
            <person name="Qiao Z."/>
            <person name="Wang G."/>
        </authorList>
    </citation>
    <scope>NUCLEOTIDE SEQUENCE [LARGE SCALE GENOMIC DNA]</scope>
    <source>
        <strain evidence="7 8">QZX222</strain>
    </source>
</reference>
<feature type="domain" description="NfeD-like C-terminal" evidence="6">
    <location>
        <begin position="91"/>
        <end position="144"/>
    </location>
</feature>
<dbReference type="SUPFAM" id="SSF141322">
    <property type="entry name" value="NfeD domain-like"/>
    <property type="match status" value="1"/>
</dbReference>
<dbReference type="Proteomes" id="UP000245916">
    <property type="component" value="Unassembled WGS sequence"/>
</dbReference>